<keyword evidence="3" id="KW-1185">Reference proteome</keyword>
<proteinExistence type="predicted"/>
<feature type="transmembrane region" description="Helical" evidence="1">
    <location>
        <begin position="152"/>
        <end position="171"/>
    </location>
</feature>
<accession>A0A1N7FFI1</accession>
<feature type="transmembrane region" description="Helical" evidence="1">
    <location>
        <begin position="86"/>
        <end position="107"/>
    </location>
</feature>
<evidence type="ECO:0000313" key="2">
    <source>
        <dbReference type="EMBL" id="SIR99072.1"/>
    </source>
</evidence>
<organism evidence="2 3">
    <name type="scientific">Williamsia sterculiae</name>
    <dbReference type="NCBI Taxonomy" id="1344003"/>
    <lineage>
        <taxon>Bacteria</taxon>
        <taxon>Bacillati</taxon>
        <taxon>Actinomycetota</taxon>
        <taxon>Actinomycetes</taxon>
        <taxon>Mycobacteriales</taxon>
        <taxon>Nocardiaceae</taxon>
        <taxon>Williamsia</taxon>
    </lineage>
</organism>
<feature type="transmembrane region" description="Helical" evidence="1">
    <location>
        <begin position="6"/>
        <end position="39"/>
    </location>
</feature>
<dbReference type="AlphaFoldDB" id="A0A1N7FFI1"/>
<keyword evidence="1" id="KW-0812">Transmembrane</keyword>
<keyword evidence="1" id="KW-1133">Transmembrane helix</keyword>
<dbReference type="Proteomes" id="UP000186218">
    <property type="component" value="Unassembled WGS sequence"/>
</dbReference>
<evidence type="ECO:0000256" key="1">
    <source>
        <dbReference type="SAM" id="Phobius"/>
    </source>
</evidence>
<feature type="transmembrane region" description="Helical" evidence="1">
    <location>
        <begin position="46"/>
        <end position="66"/>
    </location>
</feature>
<gene>
    <name evidence="2" type="ORF">SAMN05445060_2014</name>
</gene>
<keyword evidence="1" id="KW-0472">Membrane</keyword>
<dbReference type="RefSeq" id="WP_076479090.1">
    <property type="nucleotide sequence ID" value="NZ_FTNT01000005.1"/>
</dbReference>
<dbReference type="STRING" id="1344003.SAMN05445060_2014"/>
<sequence length="189" mass="20318">MTIVRALAGWIVFAIVGSFAATTTAALVALITALLSLALGLRSYRALSATVIELATVVFFTALVPVTYLHPTIGHFDSWVAAASQLWLGLTVLVTLLIGAPFTLAIAKQDAPEEIWETAEFRRFNVVITRAWMVSFFTSATLIAVLCATGVVSSWMTTLIVVAGIVVPIRFTEHRVRALKTASDPDGVR</sequence>
<evidence type="ECO:0008006" key="4">
    <source>
        <dbReference type="Google" id="ProtNLM"/>
    </source>
</evidence>
<evidence type="ECO:0000313" key="3">
    <source>
        <dbReference type="Proteomes" id="UP000186218"/>
    </source>
</evidence>
<dbReference type="EMBL" id="FTNT01000005">
    <property type="protein sequence ID" value="SIR99072.1"/>
    <property type="molecule type" value="Genomic_DNA"/>
</dbReference>
<reference evidence="2 3" key="1">
    <citation type="submission" date="2017-01" db="EMBL/GenBank/DDBJ databases">
        <authorList>
            <person name="Mah S.A."/>
            <person name="Swanson W.J."/>
            <person name="Moy G.W."/>
            <person name="Vacquier V.D."/>
        </authorList>
    </citation>
    <scope>NUCLEOTIDE SEQUENCE [LARGE SCALE GENOMIC DNA]</scope>
    <source>
        <strain evidence="2 3">CPCC 203464</strain>
    </source>
</reference>
<feature type="transmembrane region" description="Helical" evidence="1">
    <location>
        <begin position="127"/>
        <end position="146"/>
    </location>
</feature>
<protein>
    <recommendedName>
        <fullName evidence="4">Intracellular septation protein A</fullName>
    </recommendedName>
</protein>
<name>A0A1N7FFI1_9NOCA</name>
<dbReference type="OrthoDB" id="3870305at2"/>